<proteinExistence type="predicted"/>
<sequence length="445" mass="49276">MSTRATPSSTLDLIVATNQDILLTKDARALLLDALGSQTPVALYQRLGSPTLATLPRSIHVSVMSAWVAAQGIHIDELVRNVSLMLQGYFTAADEEAAGEIEQGDESEVEEVQDVGDEDWGNEGVDWLPALATAAAIHYRATGNFPSTSGGDVTLEVLPIPTVRERFRRVRTALKGQVDTNADVRLDEDRRRLRATNPSKHPTPRRRRKCEEDADRHRSRMTALLFTVKAGFVCAYRPVLHAKVAGIQSKIPPDVGITLNSLYINSCLFGLQRMLVDGVWYFMALALVNAFDLAFYRAAPVADEVQASSSFRINPSTYLDLSTIDRCSFAGILRYMDHDCMSPGLLVHLRDASAERRNESINAAVTITQTFVRARSEQSHPVAVRVQERRLDLTVPDFDLEPELSDGKLQEEVDIQLHGAGPSGIRVGELFTSAERNFYICWLLV</sequence>
<protein>
    <submittedName>
        <fullName evidence="2">Uncharacterized protein</fullName>
    </submittedName>
</protein>
<evidence type="ECO:0000313" key="3">
    <source>
        <dbReference type="Proteomes" id="UP001219525"/>
    </source>
</evidence>
<evidence type="ECO:0000313" key="2">
    <source>
        <dbReference type="EMBL" id="KAJ7225729.1"/>
    </source>
</evidence>
<name>A0AAD6YPQ2_9AGAR</name>
<reference evidence="2" key="1">
    <citation type="submission" date="2023-03" db="EMBL/GenBank/DDBJ databases">
        <title>Massive genome expansion in bonnet fungi (Mycena s.s.) driven by repeated elements and novel gene families across ecological guilds.</title>
        <authorList>
            <consortium name="Lawrence Berkeley National Laboratory"/>
            <person name="Harder C.B."/>
            <person name="Miyauchi S."/>
            <person name="Viragh M."/>
            <person name="Kuo A."/>
            <person name="Thoen E."/>
            <person name="Andreopoulos B."/>
            <person name="Lu D."/>
            <person name="Skrede I."/>
            <person name="Drula E."/>
            <person name="Henrissat B."/>
            <person name="Morin E."/>
            <person name="Kohler A."/>
            <person name="Barry K."/>
            <person name="LaButti K."/>
            <person name="Morin E."/>
            <person name="Salamov A."/>
            <person name="Lipzen A."/>
            <person name="Mereny Z."/>
            <person name="Hegedus B."/>
            <person name="Baldrian P."/>
            <person name="Stursova M."/>
            <person name="Weitz H."/>
            <person name="Taylor A."/>
            <person name="Grigoriev I.V."/>
            <person name="Nagy L.G."/>
            <person name="Martin F."/>
            <person name="Kauserud H."/>
        </authorList>
    </citation>
    <scope>NUCLEOTIDE SEQUENCE</scope>
    <source>
        <strain evidence="2">9144</strain>
    </source>
</reference>
<gene>
    <name evidence="2" type="ORF">GGX14DRAFT_556486</name>
</gene>
<organism evidence="2 3">
    <name type="scientific">Mycena pura</name>
    <dbReference type="NCBI Taxonomy" id="153505"/>
    <lineage>
        <taxon>Eukaryota</taxon>
        <taxon>Fungi</taxon>
        <taxon>Dikarya</taxon>
        <taxon>Basidiomycota</taxon>
        <taxon>Agaricomycotina</taxon>
        <taxon>Agaricomycetes</taxon>
        <taxon>Agaricomycetidae</taxon>
        <taxon>Agaricales</taxon>
        <taxon>Marasmiineae</taxon>
        <taxon>Mycenaceae</taxon>
        <taxon>Mycena</taxon>
    </lineage>
</organism>
<dbReference type="Proteomes" id="UP001219525">
    <property type="component" value="Unassembled WGS sequence"/>
</dbReference>
<feature type="region of interest" description="Disordered" evidence="1">
    <location>
        <begin position="189"/>
        <end position="214"/>
    </location>
</feature>
<comment type="caution">
    <text evidence="2">The sequence shown here is derived from an EMBL/GenBank/DDBJ whole genome shotgun (WGS) entry which is preliminary data.</text>
</comment>
<dbReference type="EMBL" id="JARJCW010000004">
    <property type="protein sequence ID" value="KAJ7225729.1"/>
    <property type="molecule type" value="Genomic_DNA"/>
</dbReference>
<keyword evidence="3" id="KW-1185">Reference proteome</keyword>
<accession>A0AAD6YPQ2</accession>
<dbReference type="AlphaFoldDB" id="A0AAD6YPQ2"/>
<evidence type="ECO:0000256" key="1">
    <source>
        <dbReference type="SAM" id="MobiDB-lite"/>
    </source>
</evidence>